<gene>
    <name evidence="2" type="ordered locus">Slit_1148</name>
</gene>
<protein>
    <submittedName>
        <fullName evidence="2">Cyd operon protein YbgE</fullName>
    </submittedName>
</protein>
<dbReference type="KEGG" id="slt:Slit_1148"/>
<dbReference type="STRING" id="580332.Slit_1148"/>
<dbReference type="OrthoDB" id="5298003at2"/>
<dbReference type="Proteomes" id="UP000001625">
    <property type="component" value="Chromosome"/>
</dbReference>
<dbReference type="RefSeq" id="WP_013029284.1">
    <property type="nucleotide sequence ID" value="NC_013959.1"/>
</dbReference>
<dbReference type="eggNOG" id="COG3790">
    <property type="taxonomic scope" value="Bacteria"/>
</dbReference>
<keyword evidence="3" id="KW-1185">Reference proteome</keyword>
<accession>D5CR00</accession>
<feature type="transmembrane region" description="Helical" evidence="1">
    <location>
        <begin position="74"/>
        <end position="95"/>
    </location>
</feature>
<feature type="transmembrane region" description="Helical" evidence="1">
    <location>
        <begin position="50"/>
        <end position="68"/>
    </location>
</feature>
<dbReference type="EMBL" id="CP001965">
    <property type="protein sequence ID" value="ADE11386.1"/>
    <property type="molecule type" value="Genomic_DNA"/>
</dbReference>
<name>D5CR00_SIDLE</name>
<proteinExistence type="predicted"/>
<feature type="transmembrane region" description="Helical" evidence="1">
    <location>
        <begin position="15"/>
        <end position="38"/>
    </location>
</feature>
<sequence>MTVRQETVPAAHGGIYAALPRMLSLLLALALTGIILTYPRALGHTSHGMLSLTMLGICAGFIHGVGFIPETRLWRLLFGPWVAWALMGLGLWLLLNS</sequence>
<keyword evidence="1" id="KW-0812">Transmembrane</keyword>
<keyword evidence="1" id="KW-1133">Transmembrane helix</keyword>
<dbReference type="Pfam" id="PF09600">
    <property type="entry name" value="Cyd_oper_YbgE"/>
    <property type="match status" value="1"/>
</dbReference>
<dbReference type="AlphaFoldDB" id="D5CR00"/>
<evidence type="ECO:0000313" key="3">
    <source>
        <dbReference type="Proteomes" id="UP000001625"/>
    </source>
</evidence>
<evidence type="ECO:0000313" key="2">
    <source>
        <dbReference type="EMBL" id="ADE11386.1"/>
    </source>
</evidence>
<dbReference type="HOGENOM" id="CLU_156555_0_1_4"/>
<organism evidence="2 3">
    <name type="scientific">Sideroxydans lithotrophicus (strain ES-1)</name>
    <dbReference type="NCBI Taxonomy" id="580332"/>
    <lineage>
        <taxon>Bacteria</taxon>
        <taxon>Pseudomonadati</taxon>
        <taxon>Pseudomonadota</taxon>
        <taxon>Betaproteobacteria</taxon>
        <taxon>Nitrosomonadales</taxon>
        <taxon>Gallionellaceae</taxon>
        <taxon>Sideroxydans</taxon>
    </lineage>
</organism>
<evidence type="ECO:0000256" key="1">
    <source>
        <dbReference type="SAM" id="Phobius"/>
    </source>
</evidence>
<keyword evidence="1" id="KW-0472">Membrane</keyword>
<dbReference type="InterPro" id="IPR011846">
    <property type="entry name" value="Cyd_oper_YbgE"/>
</dbReference>
<reference evidence="2 3" key="1">
    <citation type="submission" date="2010-03" db="EMBL/GenBank/DDBJ databases">
        <title>Complete sequence of Sideroxydans lithotrophicus ES-1.</title>
        <authorList>
            <consortium name="US DOE Joint Genome Institute"/>
            <person name="Lucas S."/>
            <person name="Copeland A."/>
            <person name="Lapidus A."/>
            <person name="Cheng J.-F."/>
            <person name="Bruce D."/>
            <person name="Goodwin L."/>
            <person name="Pitluck S."/>
            <person name="Munk A.C."/>
            <person name="Detter J.C."/>
            <person name="Han C."/>
            <person name="Tapia R."/>
            <person name="Larimer F."/>
            <person name="Land M."/>
            <person name="Hauser L."/>
            <person name="Kyrpides N."/>
            <person name="Ivanova N."/>
            <person name="Emerson D."/>
            <person name="Woyke T."/>
        </authorList>
    </citation>
    <scope>NUCLEOTIDE SEQUENCE [LARGE SCALE GENOMIC DNA]</scope>
    <source>
        <strain evidence="2 3">ES-1</strain>
    </source>
</reference>